<dbReference type="AlphaFoldDB" id="A0A8K0N9F6"/>
<keyword evidence="1" id="KW-1133">Transmembrane helix</keyword>
<sequence length="656" mass="74922">MEQIDSEIRRVLQDHYKFSSTVRTEEDKIDALGKEIKVLEDRIRISEAGDLERQRMQNLLSYQSTLIERASSRTELLRALHEDLLLLFIRRKQLRQTGGSGADLIPVVSPISGLYSGNNNEGLSNDCSRPASMDIMRMNVDQDSAEDVAIEQAQVPQGLNMPEIRTNKDAGLTNDDSREYDNLRYKSNILDNIAISILDTNANIDSILSKAMKSSNFPCEEIQDAGLKKIARKVGRVANRNTVKRLTVDFDETGNPTGPNAGAFKRSINSYVCHFLPVRFKQISDVPDDDYKSVLNVLMERYNFDINGSYTRKKISSCYRQHKYKLLVRVKKDLERGIEPLKPSYVKQEDWDAFVAKTKDEEFDRISKKNKASRSSVHKRKLGCDEVMHGYVYTKVPKPKRGCKKKVPAVANSSDNNSVIFMLLWFSACMLSLPMEEQRDNHVVEIPVDTEPQQQNLFADATLGAIQHHPLTEISKSPGHLLLLKLWQREEDLHGHRIGAIETRLESIKREAFQLCCLFFAFHGIFLTLLFTSSINQSEERRACKNWWVPSCLSLLTSLVLVCAVQIKICGYWKVSRHLQRERADGRALTRCIQELRMKGASFDLSKEPQISKRMKSSSVEIKWRPLRWCSQNLVTICLLCFTGMIFPACKFILCG</sequence>
<evidence type="ECO:0000313" key="2">
    <source>
        <dbReference type="EMBL" id="KAG1363803.1"/>
    </source>
</evidence>
<dbReference type="PANTHER" id="PTHR33287:SF3">
    <property type="entry name" value="OS03G0453550 PROTEIN"/>
    <property type="match status" value="1"/>
</dbReference>
<reference evidence="2" key="1">
    <citation type="journal article" date="2017" name="Gigascience">
        <title>The genome draft of coconut (Cocos nucifera).</title>
        <authorList>
            <person name="Xiao Y."/>
            <person name="Xu P."/>
            <person name="Fan H."/>
            <person name="Baudouin L."/>
            <person name="Xia W."/>
            <person name="Bocs S."/>
            <person name="Xu J."/>
            <person name="Li Q."/>
            <person name="Guo A."/>
            <person name="Zhou L."/>
            <person name="Li J."/>
            <person name="Wu Y."/>
            <person name="Ma Z."/>
            <person name="Armero A."/>
            <person name="Issali A.E."/>
            <person name="Liu N."/>
            <person name="Peng M."/>
            <person name="Yang Y."/>
        </authorList>
    </citation>
    <scope>NUCLEOTIDE SEQUENCE</scope>
    <source>
        <tissue evidence="2">Spear leaf of Hainan Tall coconut</tissue>
    </source>
</reference>
<reference evidence="2" key="2">
    <citation type="submission" date="2019-07" db="EMBL/GenBank/DDBJ databases">
        <authorList>
            <person name="Yang Y."/>
            <person name="Bocs S."/>
            <person name="Baudouin L."/>
        </authorList>
    </citation>
    <scope>NUCLEOTIDE SEQUENCE</scope>
    <source>
        <tissue evidence="2">Spear leaf of Hainan Tall coconut</tissue>
    </source>
</reference>
<comment type="caution">
    <text evidence="2">The sequence shown here is derived from an EMBL/GenBank/DDBJ whole genome shotgun (WGS) entry which is preliminary data.</text>
</comment>
<proteinExistence type="predicted"/>
<keyword evidence="1" id="KW-0472">Membrane</keyword>
<dbReference type="EMBL" id="CM017882">
    <property type="protein sequence ID" value="KAG1363803.1"/>
    <property type="molecule type" value="Genomic_DNA"/>
</dbReference>
<dbReference type="PANTHER" id="PTHR33287">
    <property type="entry name" value="OS03G0453550 PROTEIN"/>
    <property type="match status" value="1"/>
</dbReference>
<keyword evidence="1" id="KW-0812">Transmembrane</keyword>
<organism evidence="2 3">
    <name type="scientific">Cocos nucifera</name>
    <name type="common">Coconut palm</name>
    <dbReference type="NCBI Taxonomy" id="13894"/>
    <lineage>
        <taxon>Eukaryota</taxon>
        <taxon>Viridiplantae</taxon>
        <taxon>Streptophyta</taxon>
        <taxon>Embryophyta</taxon>
        <taxon>Tracheophyta</taxon>
        <taxon>Spermatophyta</taxon>
        <taxon>Magnoliopsida</taxon>
        <taxon>Liliopsida</taxon>
        <taxon>Arecaceae</taxon>
        <taxon>Arecoideae</taxon>
        <taxon>Cocoseae</taxon>
        <taxon>Attaleinae</taxon>
        <taxon>Cocos</taxon>
    </lineage>
</organism>
<dbReference type="Proteomes" id="UP000797356">
    <property type="component" value="Chromosome 11"/>
</dbReference>
<feature type="transmembrane region" description="Helical" evidence="1">
    <location>
        <begin position="512"/>
        <end position="535"/>
    </location>
</feature>
<protein>
    <submittedName>
        <fullName evidence="2">Uncharacterized protein</fullName>
    </submittedName>
</protein>
<gene>
    <name evidence="2" type="ORF">COCNU_11G006300</name>
</gene>
<feature type="transmembrane region" description="Helical" evidence="1">
    <location>
        <begin position="547"/>
        <end position="573"/>
    </location>
</feature>
<keyword evidence="3" id="KW-1185">Reference proteome</keyword>
<name>A0A8K0N9F6_COCNU</name>
<feature type="transmembrane region" description="Helical" evidence="1">
    <location>
        <begin position="633"/>
        <end position="654"/>
    </location>
</feature>
<dbReference type="OrthoDB" id="665000at2759"/>
<evidence type="ECO:0000256" key="1">
    <source>
        <dbReference type="SAM" id="Phobius"/>
    </source>
</evidence>
<accession>A0A8K0N9F6</accession>
<evidence type="ECO:0000313" key="3">
    <source>
        <dbReference type="Proteomes" id="UP000797356"/>
    </source>
</evidence>